<evidence type="ECO:0000259" key="1">
    <source>
        <dbReference type="PROSITE" id="PS50213"/>
    </source>
</evidence>
<reference evidence="2 3" key="1">
    <citation type="submission" date="2020-04" db="EMBL/GenBank/DDBJ databases">
        <title>Chitinophaga sp. G-6-1-13 sp. nov., isolated from soil.</title>
        <authorList>
            <person name="Dahal R.H."/>
            <person name="Chaudhary D.K."/>
        </authorList>
    </citation>
    <scope>NUCLEOTIDE SEQUENCE [LARGE SCALE GENOMIC DNA]</scope>
    <source>
        <strain evidence="2 3">G-6-1-13</strain>
    </source>
</reference>
<dbReference type="Pfam" id="PF02469">
    <property type="entry name" value="Fasciclin"/>
    <property type="match status" value="2"/>
</dbReference>
<organism evidence="2 3">
    <name type="scientific">Chitinophaga fulva</name>
    <dbReference type="NCBI Taxonomy" id="2728842"/>
    <lineage>
        <taxon>Bacteria</taxon>
        <taxon>Pseudomonadati</taxon>
        <taxon>Bacteroidota</taxon>
        <taxon>Chitinophagia</taxon>
        <taxon>Chitinophagales</taxon>
        <taxon>Chitinophagaceae</taxon>
        <taxon>Chitinophaga</taxon>
    </lineage>
</organism>
<dbReference type="PROSITE" id="PS51257">
    <property type="entry name" value="PROKAR_LIPOPROTEIN"/>
    <property type="match status" value="1"/>
</dbReference>
<dbReference type="SMART" id="SM00554">
    <property type="entry name" value="FAS1"/>
    <property type="match status" value="2"/>
</dbReference>
<dbReference type="PANTHER" id="PTHR10900">
    <property type="entry name" value="PERIOSTIN-RELATED"/>
    <property type="match status" value="1"/>
</dbReference>
<gene>
    <name evidence="2" type="ORF">HHL17_06955</name>
</gene>
<dbReference type="Proteomes" id="UP000583266">
    <property type="component" value="Unassembled WGS sequence"/>
</dbReference>
<evidence type="ECO:0000313" key="2">
    <source>
        <dbReference type="EMBL" id="NML36933.1"/>
    </source>
</evidence>
<dbReference type="EMBL" id="JABBGC010000001">
    <property type="protein sequence ID" value="NML36933.1"/>
    <property type="molecule type" value="Genomic_DNA"/>
</dbReference>
<sequence length="353" mass="39614">MKHYIIIFIAAFGMMFTSCKHDELDFEQEMKNYRPAADFIRNNYDLSLFSAAIERAGMTAELNGPGPFTILAPNNKAFNEMGILSAADLAKMPVEKVKELIQLHVLPQTVRESNLASNTLDVRFKTIGTRELLVTMATNPYSTPENRNSIYFHGCLVDVKDVVVTNGVLQVLQQVIKDQPGTVQDLLSQHEEFSLFVGALKRFGFWDQLKSGGPWTILAPSNAVLKANGLDEQAIAALNPDKYIIARLFGSYIVQKQHYFFSDVRAFKSMTGGSDPLRLNIKDDTYLLEIGSWDVIENGVLKIRYACSIREDRNHQPLNAVSVERKGIVDYNTDNGVVHQLDGLLLKPEQARK</sequence>
<proteinExistence type="predicted"/>
<dbReference type="InterPro" id="IPR036378">
    <property type="entry name" value="FAS1_dom_sf"/>
</dbReference>
<dbReference type="InterPro" id="IPR050904">
    <property type="entry name" value="Adhesion/Biosynth-related"/>
</dbReference>
<keyword evidence="3" id="KW-1185">Reference proteome</keyword>
<dbReference type="Gene3D" id="2.30.180.10">
    <property type="entry name" value="FAS1 domain"/>
    <property type="match status" value="2"/>
</dbReference>
<dbReference type="RefSeq" id="WP_169224032.1">
    <property type="nucleotide sequence ID" value="NZ_JABBGC010000001.1"/>
</dbReference>
<feature type="domain" description="FAS1" evidence="1">
    <location>
        <begin position="180"/>
        <end position="345"/>
    </location>
</feature>
<evidence type="ECO:0000313" key="3">
    <source>
        <dbReference type="Proteomes" id="UP000583266"/>
    </source>
</evidence>
<name>A0A848GJ59_9BACT</name>
<protein>
    <submittedName>
        <fullName evidence="2">Fasciclin domain-containing protein</fullName>
    </submittedName>
</protein>
<feature type="domain" description="FAS1" evidence="1">
    <location>
        <begin position="33"/>
        <end position="176"/>
    </location>
</feature>
<dbReference type="PROSITE" id="PS50213">
    <property type="entry name" value="FAS1"/>
    <property type="match status" value="2"/>
</dbReference>
<dbReference type="InterPro" id="IPR000782">
    <property type="entry name" value="FAS1_domain"/>
</dbReference>
<dbReference type="AlphaFoldDB" id="A0A848GJ59"/>
<dbReference type="PANTHER" id="PTHR10900:SF77">
    <property type="entry name" value="FI19380P1"/>
    <property type="match status" value="1"/>
</dbReference>
<dbReference type="SUPFAM" id="SSF82153">
    <property type="entry name" value="FAS1 domain"/>
    <property type="match status" value="2"/>
</dbReference>
<accession>A0A848GJ59</accession>
<comment type="caution">
    <text evidence="2">The sequence shown here is derived from an EMBL/GenBank/DDBJ whole genome shotgun (WGS) entry which is preliminary data.</text>
</comment>